<proteinExistence type="predicted"/>
<dbReference type="STRING" id="768671.ThimaDRAFT_3878"/>
<name>F9UG25_9GAMM</name>
<dbReference type="EMBL" id="AFWV01000014">
    <property type="protein sequence ID" value="EGV16751.1"/>
    <property type="molecule type" value="Genomic_DNA"/>
</dbReference>
<feature type="region of interest" description="Disordered" evidence="1">
    <location>
        <begin position="58"/>
        <end position="81"/>
    </location>
</feature>
<evidence type="ECO:0000256" key="1">
    <source>
        <dbReference type="SAM" id="MobiDB-lite"/>
    </source>
</evidence>
<dbReference type="NCBIfam" id="NF033593">
    <property type="entry name" value="transpos_ISNCY_1"/>
    <property type="match status" value="1"/>
</dbReference>
<dbReference type="Proteomes" id="UP000005459">
    <property type="component" value="Unassembled WGS sequence"/>
</dbReference>
<reference evidence="2 3" key="1">
    <citation type="submission" date="2011-06" db="EMBL/GenBank/DDBJ databases">
        <title>The draft genome of Thiocapsa marina 5811.</title>
        <authorList>
            <consortium name="US DOE Joint Genome Institute (JGI-PGF)"/>
            <person name="Lucas S."/>
            <person name="Han J."/>
            <person name="Cheng J.-F."/>
            <person name="Goodwin L."/>
            <person name="Pitluck S."/>
            <person name="Peters L."/>
            <person name="Land M.L."/>
            <person name="Hauser L."/>
            <person name="Vogl K."/>
            <person name="Liu Z."/>
            <person name="Imhoff J."/>
            <person name="Thiel V."/>
            <person name="Frigaard N.-U."/>
            <person name="Bryant D."/>
            <person name="Woyke T.J."/>
        </authorList>
    </citation>
    <scope>NUCLEOTIDE SEQUENCE [LARGE SCALE GENOMIC DNA]</scope>
    <source>
        <strain evidence="2 3">5811</strain>
    </source>
</reference>
<gene>
    <name evidence="2" type="ORF">ThimaDRAFT_3878</name>
</gene>
<dbReference type="AlphaFoldDB" id="F9UG25"/>
<accession>F9UG25</accession>
<feature type="compositionally biased region" description="Low complexity" evidence="1">
    <location>
        <begin position="58"/>
        <end position="68"/>
    </location>
</feature>
<dbReference type="eggNOG" id="COG3039">
    <property type="taxonomic scope" value="Bacteria"/>
</dbReference>
<dbReference type="PATRIC" id="fig|768671.3.peg.4094"/>
<evidence type="ECO:0000313" key="2">
    <source>
        <dbReference type="EMBL" id="EGV16751.1"/>
    </source>
</evidence>
<keyword evidence="3" id="KW-1185">Reference proteome</keyword>
<protein>
    <submittedName>
        <fullName evidence="2">Transposase IS4 family protein</fullName>
    </submittedName>
</protein>
<sequence length="509" mass="56957">MNVVIRATMRNVIDPQLKLGEEDIAAIALDPRSRDDIPQLLRGLQHIYTTPPRCVSRCSRSSPSCARRASGEDGKASPETGRPGLSQWAILVLGVLRLGLNADYDRILELANQHTTLRKMLGHADWADDTTYNLQTLKDNLSLFTPELLERINQALVGAGHALVKKSPDDSLAVRCDSFVVETHVHYPTDINLLFDAVRKAIETSAGLCEDAGLSDWRQSAYNVRCLKKAYRRAQTLKHSTAQDPEKRAARRIEIEAAHAAYLDLPGAFLMRARETRIRLHLIAALPDVQLAPLDAFIAHGERQIDQIRRRVLCGQTIPHAEKVFSIFQPHTEWISKGKAGVPVELGLRVAIGEDQHGFILHHRVMERITDDQVAVPLVEEIVARFPAVGSVSMDKGFHSPANQRALAEVIDFPVLPKKGKCSAAEREREGDPRFIQLRRKHSAVESAINALEVHGLDRCRDHGIDGFKRYVALAVVARNLQRIGTLLLAQEAEEARRERERQRRRRAA</sequence>
<evidence type="ECO:0000313" key="3">
    <source>
        <dbReference type="Proteomes" id="UP000005459"/>
    </source>
</evidence>
<organism evidence="2 3">
    <name type="scientific">Thiocapsa marina 5811</name>
    <dbReference type="NCBI Taxonomy" id="768671"/>
    <lineage>
        <taxon>Bacteria</taxon>
        <taxon>Pseudomonadati</taxon>
        <taxon>Pseudomonadota</taxon>
        <taxon>Gammaproteobacteria</taxon>
        <taxon>Chromatiales</taxon>
        <taxon>Chromatiaceae</taxon>
        <taxon>Thiocapsa</taxon>
    </lineage>
</organism>